<keyword evidence="2" id="KW-1185">Reference proteome</keyword>
<sequence>MFALALVLIAATIWMIAALATGIGLGRVIARADSQAVRGSLPAAPGLSGTVRS</sequence>
<accession>A0ABU3SJ71</accession>
<proteinExistence type="predicted"/>
<dbReference type="Proteomes" id="UP001261125">
    <property type="component" value="Unassembled WGS sequence"/>
</dbReference>
<dbReference type="RefSeq" id="WP_316003426.1">
    <property type="nucleotide sequence ID" value="NZ_JAWDIT010000001.1"/>
</dbReference>
<dbReference type="EMBL" id="JAWDIT010000001">
    <property type="protein sequence ID" value="MDU0344666.1"/>
    <property type="molecule type" value="Genomic_DNA"/>
</dbReference>
<reference evidence="1 2" key="1">
    <citation type="submission" date="2023-09" db="EMBL/GenBank/DDBJ databases">
        <title>Microbacterium fusihabitans sp. nov., Microbacterium phycihabitans sp. nov., and Microbacterium cervinum sp. nov., isolated from dried seaweeds of beach.</title>
        <authorList>
            <person name="Lee S.D."/>
        </authorList>
    </citation>
    <scope>NUCLEOTIDE SEQUENCE [LARGE SCALE GENOMIC DNA]</scope>
    <source>
        <strain evidence="1 2">KSW2-29</strain>
    </source>
</reference>
<evidence type="ECO:0000313" key="2">
    <source>
        <dbReference type="Proteomes" id="UP001261125"/>
    </source>
</evidence>
<protein>
    <submittedName>
        <fullName evidence="1">Uncharacterized protein</fullName>
    </submittedName>
</protein>
<gene>
    <name evidence="1" type="ORF">RWH44_03010</name>
</gene>
<organism evidence="1 2">
    <name type="scientific">Microbacterium phycohabitans</name>
    <dbReference type="NCBI Taxonomy" id="3075993"/>
    <lineage>
        <taxon>Bacteria</taxon>
        <taxon>Bacillati</taxon>
        <taxon>Actinomycetota</taxon>
        <taxon>Actinomycetes</taxon>
        <taxon>Micrococcales</taxon>
        <taxon>Microbacteriaceae</taxon>
        <taxon>Microbacterium</taxon>
    </lineage>
</organism>
<evidence type="ECO:0000313" key="1">
    <source>
        <dbReference type="EMBL" id="MDU0344666.1"/>
    </source>
</evidence>
<comment type="caution">
    <text evidence="1">The sequence shown here is derived from an EMBL/GenBank/DDBJ whole genome shotgun (WGS) entry which is preliminary data.</text>
</comment>
<name>A0ABU3SJ71_9MICO</name>